<evidence type="ECO:0000256" key="4">
    <source>
        <dbReference type="ARBA" id="ARBA00022759"/>
    </source>
</evidence>
<dbReference type="PROSITE" id="PS01306">
    <property type="entry name" value="UPF0054"/>
    <property type="match status" value="1"/>
</dbReference>
<dbReference type="EC" id="3.1.-.-" evidence="7"/>
<evidence type="ECO:0000256" key="2">
    <source>
        <dbReference type="ARBA" id="ARBA00022722"/>
    </source>
</evidence>
<dbReference type="EMBL" id="CYHA01000003">
    <property type="protein sequence ID" value="CUA84032.1"/>
    <property type="molecule type" value="Genomic_DNA"/>
</dbReference>
<keyword evidence="7" id="KW-0690">Ribosome biogenesis</keyword>
<dbReference type="InterPro" id="IPR020549">
    <property type="entry name" value="YbeY_CS"/>
</dbReference>
<dbReference type="NCBIfam" id="TIGR00043">
    <property type="entry name" value="rRNA maturation RNase YbeY"/>
    <property type="match status" value="1"/>
</dbReference>
<comment type="function">
    <text evidence="7">Single strand-specific metallo-endoribonuclease involved in late-stage 70S ribosome quality control and in maturation of the 3' terminus of the 16S rRNA.</text>
</comment>
<dbReference type="OrthoDB" id="9807740at2"/>
<keyword evidence="3 7" id="KW-0479">Metal-binding</keyword>
<comment type="subcellular location">
    <subcellularLocation>
        <location evidence="7">Cytoplasm</location>
    </subcellularLocation>
</comment>
<keyword evidence="7" id="KW-0698">rRNA processing</keyword>
<dbReference type="GO" id="GO:0008270">
    <property type="term" value="F:zinc ion binding"/>
    <property type="evidence" value="ECO:0007669"/>
    <property type="project" value="UniProtKB-UniRule"/>
</dbReference>
<keyword evidence="4 7" id="KW-0255">Endonuclease</keyword>
<dbReference type="GO" id="GO:0005737">
    <property type="term" value="C:cytoplasm"/>
    <property type="evidence" value="ECO:0007669"/>
    <property type="project" value="UniProtKB-SubCell"/>
</dbReference>
<dbReference type="Pfam" id="PF02130">
    <property type="entry name" value="YbeY"/>
    <property type="match status" value="1"/>
</dbReference>
<feature type="binding site" evidence="7">
    <location>
        <position position="131"/>
    </location>
    <ligand>
        <name>Zn(2+)</name>
        <dbReference type="ChEBI" id="CHEBI:29105"/>
        <note>catalytic</note>
    </ligand>
</feature>
<keyword evidence="6 7" id="KW-0862">Zinc</keyword>
<dbReference type="AlphaFoldDB" id="A0A0K6GZ83"/>
<dbReference type="RefSeq" id="WP_055434015.1">
    <property type="nucleotide sequence ID" value="NZ_CYHA01000003.1"/>
</dbReference>
<evidence type="ECO:0000256" key="6">
    <source>
        <dbReference type="ARBA" id="ARBA00022833"/>
    </source>
</evidence>
<dbReference type="Gene3D" id="3.40.390.30">
    <property type="entry name" value="Metalloproteases ('zincins'), catalytic domain"/>
    <property type="match status" value="1"/>
</dbReference>
<dbReference type="GO" id="GO:0004521">
    <property type="term" value="F:RNA endonuclease activity"/>
    <property type="evidence" value="ECO:0007669"/>
    <property type="project" value="UniProtKB-UniRule"/>
</dbReference>
<comment type="similarity">
    <text evidence="1 7">Belongs to the endoribonuclease YbeY family.</text>
</comment>
<keyword evidence="7" id="KW-0963">Cytoplasm</keyword>
<dbReference type="Proteomes" id="UP000243535">
    <property type="component" value="Unassembled WGS sequence"/>
</dbReference>
<dbReference type="InterPro" id="IPR023091">
    <property type="entry name" value="MetalPrtase_cat_dom_sf_prd"/>
</dbReference>
<evidence type="ECO:0000313" key="8">
    <source>
        <dbReference type="EMBL" id="CUA84032.1"/>
    </source>
</evidence>
<dbReference type="SUPFAM" id="SSF55486">
    <property type="entry name" value="Metalloproteases ('zincins'), catalytic domain"/>
    <property type="match status" value="1"/>
</dbReference>
<dbReference type="GO" id="GO:0004222">
    <property type="term" value="F:metalloendopeptidase activity"/>
    <property type="evidence" value="ECO:0007669"/>
    <property type="project" value="InterPro"/>
</dbReference>
<evidence type="ECO:0000256" key="1">
    <source>
        <dbReference type="ARBA" id="ARBA00010875"/>
    </source>
</evidence>
<accession>A0A0K6GZ83</accession>
<organism evidence="8 9">
    <name type="scientific">Gulbenkiania indica</name>
    <dbReference type="NCBI Taxonomy" id="375574"/>
    <lineage>
        <taxon>Bacteria</taxon>
        <taxon>Pseudomonadati</taxon>
        <taxon>Pseudomonadota</taxon>
        <taxon>Betaproteobacteria</taxon>
        <taxon>Neisseriales</taxon>
        <taxon>Chromobacteriaceae</taxon>
        <taxon>Gulbenkiania</taxon>
    </lineage>
</organism>
<evidence type="ECO:0000256" key="5">
    <source>
        <dbReference type="ARBA" id="ARBA00022801"/>
    </source>
</evidence>
<dbReference type="STRING" id="375574.GCA_001418035_01770"/>
<evidence type="ECO:0000313" key="9">
    <source>
        <dbReference type="Proteomes" id="UP000243535"/>
    </source>
</evidence>
<keyword evidence="2 7" id="KW-0540">Nuclease</keyword>
<keyword evidence="9" id="KW-1185">Reference proteome</keyword>
<protein>
    <recommendedName>
        <fullName evidence="7">Endoribonuclease YbeY</fullName>
        <ecNumber evidence="7">3.1.-.-</ecNumber>
    </recommendedName>
</protein>
<evidence type="ECO:0000256" key="7">
    <source>
        <dbReference type="HAMAP-Rule" id="MF_00009"/>
    </source>
</evidence>
<name>A0A0K6GZ83_9NEIS</name>
<comment type="cofactor">
    <cofactor evidence="7">
        <name>Zn(2+)</name>
        <dbReference type="ChEBI" id="CHEBI:29105"/>
    </cofactor>
    <text evidence="7">Binds 1 zinc ion.</text>
</comment>
<keyword evidence="5 7" id="KW-0378">Hydrolase</keyword>
<dbReference type="PANTHER" id="PTHR46986:SF1">
    <property type="entry name" value="ENDORIBONUCLEASE YBEY, CHLOROPLASTIC"/>
    <property type="match status" value="1"/>
</dbReference>
<dbReference type="PANTHER" id="PTHR46986">
    <property type="entry name" value="ENDORIBONUCLEASE YBEY, CHLOROPLASTIC"/>
    <property type="match status" value="1"/>
</dbReference>
<evidence type="ECO:0000256" key="3">
    <source>
        <dbReference type="ARBA" id="ARBA00022723"/>
    </source>
</evidence>
<gene>
    <name evidence="7" type="primary">ybeY</name>
    <name evidence="8" type="ORF">Ga0061063_1978</name>
</gene>
<sequence length="168" mass="18455">MKIAKRNNPLRRLAGRLSLAFENRSASANLPPAEAFARWARAALQPDVARAQVSLLVVDADEGRALNHDYRGKDYPTNVLSFALNEGEPVPGLPLFGDLVFCAPVVEEEARTQGKTLEAHYAHLTVHGLLHLQGFDHEGDDEAEVMEKLESVILAKLGYANPYAEELV</sequence>
<dbReference type="HAMAP" id="MF_00009">
    <property type="entry name" value="Endoribonucl_YbeY"/>
    <property type="match status" value="1"/>
</dbReference>
<dbReference type="InterPro" id="IPR002036">
    <property type="entry name" value="YbeY"/>
</dbReference>
<reference evidence="9" key="1">
    <citation type="submission" date="2015-08" db="EMBL/GenBank/DDBJ databases">
        <authorList>
            <person name="Varghese N."/>
        </authorList>
    </citation>
    <scope>NUCLEOTIDE SEQUENCE [LARGE SCALE GENOMIC DNA]</scope>
    <source>
        <strain evidence="9">DSM 17901</strain>
    </source>
</reference>
<feature type="binding site" evidence="7">
    <location>
        <position position="137"/>
    </location>
    <ligand>
        <name>Zn(2+)</name>
        <dbReference type="ChEBI" id="CHEBI:29105"/>
        <note>catalytic</note>
    </ligand>
</feature>
<dbReference type="GO" id="GO:0006364">
    <property type="term" value="P:rRNA processing"/>
    <property type="evidence" value="ECO:0007669"/>
    <property type="project" value="UniProtKB-UniRule"/>
</dbReference>
<feature type="binding site" evidence="7">
    <location>
        <position position="127"/>
    </location>
    <ligand>
        <name>Zn(2+)</name>
        <dbReference type="ChEBI" id="CHEBI:29105"/>
        <note>catalytic</note>
    </ligand>
</feature>
<proteinExistence type="inferred from homology"/>